<dbReference type="EMBL" id="BDOR01000002">
    <property type="protein sequence ID" value="GBF01112.1"/>
    <property type="molecule type" value="Genomic_DNA"/>
</dbReference>
<evidence type="ECO:0000313" key="13">
    <source>
        <dbReference type="Proteomes" id="UP000236162"/>
    </source>
</evidence>
<dbReference type="PANTHER" id="PTHR43798:SF31">
    <property type="entry name" value="AB HYDROLASE SUPERFAMILY PROTEIN YCLE"/>
    <property type="match status" value="1"/>
</dbReference>
<dbReference type="InterPro" id="IPR005945">
    <property type="entry name" value="Pro_imino_pep"/>
</dbReference>
<evidence type="ECO:0000256" key="5">
    <source>
        <dbReference type="ARBA" id="ARBA00021843"/>
    </source>
</evidence>
<evidence type="ECO:0000256" key="10">
    <source>
        <dbReference type="PIRNR" id="PIRNR005539"/>
    </source>
</evidence>
<dbReference type="PIRSF" id="PIRSF005539">
    <property type="entry name" value="Pept_S33_TRI_F1"/>
    <property type="match status" value="1"/>
</dbReference>
<keyword evidence="13" id="KW-1185">Reference proteome</keyword>
<comment type="caution">
    <text evidence="12">The sequence shown here is derived from an EMBL/GenBank/DDBJ whole genome shotgun (WGS) entry which is preliminary data.</text>
</comment>
<evidence type="ECO:0000259" key="11">
    <source>
        <dbReference type="Pfam" id="PF00561"/>
    </source>
</evidence>
<dbReference type="Proteomes" id="UP000236162">
    <property type="component" value="Unassembled WGS sequence"/>
</dbReference>
<dbReference type="SUPFAM" id="SSF53474">
    <property type="entry name" value="alpha/beta-Hydrolases"/>
    <property type="match status" value="1"/>
</dbReference>
<name>A0ABQ0N9P6_9LACO</name>
<evidence type="ECO:0000256" key="9">
    <source>
        <dbReference type="ARBA" id="ARBA00029605"/>
    </source>
</evidence>
<sequence length="300" mass="33671">MKVSGILDVQEGYMPFHGYQTYYRIVGDHSSTKTPLVLLHGGPGSTHNYFEGFDDLAAQTRRPVVMYDQLGCGRSSIPDDAQLWQATTWVAELQALRTYLGLAEIHLLGQSWGGMLAIIYACDYHPEGIKSLILASTLSSAQLWAQEQHRMIRLMSPVDQVAIADAERQQNFTSAAYLTANQHFMEQHASGPVTDADPEFLRRSKHAGTTAYRVAWGPNEYNPTGTLADYEYTEKLRQLQVPTLVTSGTDDLCTPLVAKTMVDHLPNATWTLFPHSRHMAFIDETPVYMARLQRWLVAHD</sequence>
<evidence type="ECO:0000256" key="6">
    <source>
        <dbReference type="ARBA" id="ARBA00022438"/>
    </source>
</evidence>
<dbReference type="PRINTS" id="PR00793">
    <property type="entry name" value="PROAMNOPTASE"/>
</dbReference>
<reference evidence="12 13" key="1">
    <citation type="submission" date="2017-04" db="EMBL/GenBank/DDBJ databases">
        <title>In vitro and in silico characterization of Lactobacillus paraplantarum D2-1, a starter culture for soymilk fermentation.</title>
        <authorList>
            <person name="Endo A."/>
            <person name="Sasaki F."/>
            <person name="Maeno S."/>
            <person name="Kanesaki Y."/>
            <person name="Kubota E."/>
            <person name="Torres G.A."/>
            <person name="Tomita S."/>
            <person name="Nakagawa J."/>
        </authorList>
    </citation>
    <scope>NUCLEOTIDE SEQUENCE [LARGE SCALE GENOMIC DNA]</scope>
    <source>
        <strain evidence="12 13">D2-1</strain>
    </source>
</reference>
<comment type="catalytic activity">
    <reaction evidence="1 10">
        <text>Release of N-terminal proline from a peptide.</text>
        <dbReference type="EC" id="3.4.11.5"/>
    </reaction>
</comment>
<comment type="subcellular location">
    <subcellularLocation>
        <location evidence="2">Cell envelope</location>
    </subcellularLocation>
</comment>
<dbReference type="Pfam" id="PF00561">
    <property type="entry name" value="Abhydrolase_1"/>
    <property type="match status" value="1"/>
</dbReference>
<dbReference type="Gene3D" id="3.40.50.1820">
    <property type="entry name" value="alpha/beta hydrolase"/>
    <property type="match status" value="1"/>
</dbReference>
<keyword evidence="6 10" id="KW-0031">Aminopeptidase</keyword>
<comment type="function">
    <text evidence="10">Releases the N-terminal proline from various substrates.</text>
</comment>
<protein>
    <recommendedName>
        <fullName evidence="5 10">Proline iminopeptidase</fullName>
        <shortName evidence="10">PIP</shortName>
        <ecNumber evidence="4 10">3.4.11.5</ecNumber>
    </recommendedName>
    <alternativeName>
        <fullName evidence="9 10">Prolyl aminopeptidase</fullName>
    </alternativeName>
</protein>
<evidence type="ECO:0000256" key="1">
    <source>
        <dbReference type="ARBA" id="ARBA00001585"/>
    </source>
</evidence>
<evidence type="ECO:0000256" key="4">
    <source>
        <dbReference type="ARBA" id="ARBA00012568"/>
    </source>
</evidence>
<dbReference type="RefSeq" id="WP_021730399.1">
    <property type="nucleotide sequence ID" value="NZ_AVAI01000037.1"/>
</dbReference>
<dbReference type="NCBIfam" id="TIGR01250">
    <property type="entry name" value="pro_imino_pep_2"/>
    <property type="match status" value="1"/>
</dbReference>
<evidence type="ECO:0000256" key="7">
    <source>
        <dbReference type="ARBA" id="ARBA00022670"/>
    </source>
</evidence>
<dbReference type="NCBIfam" id="NF045945">
    <property type="entry name" value="ProImpepLactob"/>
    <property type="match status" value="1"/>
</dbReference>
<evidence type="ECO:0000256" key="2">
    <source>
        <dbReference type="ARBA" id="ARBA00004196"/>
    </source>
</evidence>
<proteinExistence type="inferred from homology"/>
<evidence type="ECO:0000256" key="3">
    <source>
        <dbReference type="ARBA" id="ARBA00010088"/>
    </source>
</evidence>
<dbReference type="InterPro" id="IPR029058">
    <property type="entry name" value="AB_hydrolase_fold"/>
</dbReference>
<organism evidence="12 13">
    <name type="scientific">Lactiplantibacillus paraplantarum</name>
    <dbReference type="NCBI Taxonomy" id="60520"/>
    <lineage>
        <taxon>Bacteria</taxon>
        <taxon>Bacillati</taxon>
        <taxon>Bacillota</taxon>
        <taxon>Bacilli</taxon>
        <taxon>Lactobacillales</taxon>
        <taxon>Lactobacillaceae</taxon>
        <taxon>Lactiplantibacillus</taxon>
    </lineage>
</organism>
<evidence type="ECO:0000313" key="12">
    <source>
        <dbReference type="EMBL" id="GBF01112.1"/>
    </source>
</evidence>
<dbReference type="EC" id="3.4.11.5" evidence="4 10"/>
<feature type="domain" description="AB hydrolase-1" evidence="11">
    <location>
        <begin position="35"/>
        <end position="284"/>
    </location>
</feature>
<dbReference type="InterPro" id="IPR000073">
    <property type="entry name" value="AB_hydrolase_1"/>
</dbReference>
<keyword evidence="7 10" id="KW-0645">Protease</keyword>
<gene>
    <name evidence="12" type="primary">pip</name>
    <name evidence="12" type="ORF">LPPLD21_00616</name>
</gene>
<dbReference type="InterPro" id="IPR050266">
    <property type="entry name" value="AB_hydrolase_sf"/>
</dbReference>
<keyword evidence="8 10" id="KW-0378">Hydrolase</keyword>
<comment type="similarity">
    <text evidence="3 10">Belongs to the peptidase S33 family.</text>
</comment>
<evidence type="ECO:0000256" key="8">
    <source>
        <dbReference type="ARBA" id="ARBA00022801"/>
    </source>
</evidence>
<dbReference type="GO" id="GO:0004177">
    <property type="term" value="F:aminopeptidase activity"/>
    <property type="evidence" value="ECO:0007669"/>
    <property type="project" value="UniProtKB-KW"/>
</dbReference>
<dbReference type="InterPro" id="IPR002410">
    <property type="entry name" value="Peptidase_S33"/>
</dbReference>
<accession>A0ABQ0N9P6</accession>
<dbReference type="PANTHER" id="PTHR43798">
    <property type="entry name" value="MONOACYLGLYCEROL LIPASE"/>
    <property type="match status" value="1"/>
</dbReference>